<reference evidence="4 5" key="1">
    <citation type="submission" date="2020-08" db="EMBL/GenBank/DDBJ databases">
        <title>Genomic Encyclopedia of Type Strains, Phase IV (KMG-IV): sequencing the most valuable type-strain genomes for metagenomic binning, comparative biology and taxonomic classification.</title>
        <authorList>
            <person name="Goeker M."/>
        </authorList>
    </citation>
    <scope>NUCLEOTIDE SEQUENCE [LARGE SCALE GENOMIC DNA]</scope>
    <source>
        <strain evidence="4 5">DSM 12251</strain>
    </source>
</reference>
<keyword evidence="1" id="KW-0676">Redox-active center</keyword>
<evidence type="ECO:0000256" key="2">
    <source>
        <dbReference type="SAM" id="SignalP"/>
    </source>
</evidence>
<sequence>MKYIVTLISTLCLGLTMSFAGEPATGSTLPDLKSLLPSATLPKTAGKVVLVDFWASWCAPCKASFSTMARLHDTYAKKGLVIIGIGVDEEAEKYQAFAAKNPVGFALVHDTQQKAAAFFNPPTMPTSYLVGRDGKIRHIHKGFKGAKTEAEYVKEIEELLAQ</sequence>
<dbReference type="GO" id="GO:0016491">
    <property type="term" value="F:oxidoreductase activity"/>
    <property type="evidence" value="ECO:0007669"/>
    <property type="project" value="InterPro"/>
</dbReference>
<dbReference type="Gene3D" id="3.40.30.10">
    <property type="entry name" value="Glutaredoxin"/>
    <property type="match status" value="1"/>
</dbReference>
<accession>A0A7W7YI70</accession>
<evidence type="ECO:0000313" key="4">
    <source>
        <dbReference type="EMBL" id="MBB5036646.1"/>
    </source>
</evidence>
<proteinExistence type="predicted"/>
<dbReference type="CDD" id="cd02966">
    <property type="entry name" value="TlpA_like_family"/>
    <property type="match status" value="1"/>
</dbReference>
<name>A0A7W7YI70_9BACT</name>
<dbReference type="PANTHER" id="PTHR42852">
    <property type="entry name" value="THIOL:DISULFIDE INTERCHANGE PROTEIN DSBE"/>
    <property type="match status" value="1"/>
</dbReference>
<dbReference type="InterPro" id="IPR017937">
    <property type="entry name" value="Thioredoxin_CS"/>
</dbReference>
<dbReference type="PANTHER" id="PTHR42852:SF17">
    <property type="entry name" value="THIOREDOXIN-LIKE PROTEIN HI_1115"/>
    <property type="match status" value="1"/>
</dbReference>
<feature type="signal peptide" evidence="2">
    <location>
        <begin position="1"/>
        <end position="20"/>
    </location>
</feature>
<dbReference type="GO" id="GO:0016853">
    <property type="term" value="F:isomerase activity"/>
    <property type="evidence" value="ECO:0007669"/>
    <property type="project" value="UniProtKB-KW"/>
</dbReference>
<organism evidence="4 5">
    <name type="scientific">Prosthecobacter dejongeii</name>
    <dbReference type="NCBI Taxonomy" id="48465"/>
    <lineage>
        <taxon>Bacteria</taxon>
        <taxon>Pseudomonadati</taxon>
        <taxon>Verrucomicrobiota</taxon>
        <taxon>Verrucomicrobiia</taxon>
        <taxon>Verrucomicrobiales</taxon>
        <taxon>Verrucomicrobiaceae</taxon>
        <taxon>Prosthecobacter</taxon>
    </lineage>
</organism>
<evidence type="ECO:0000313" key="5">
    <source>
        <dbReference type="Proteomes" id="UP000534294"/>
    </source>
</evidence>
<dbReference type="SUPFAM" id="SSF52833">
    <property type="entry name" value="Thioredoxin-like"/>
    <property type="match status" value="1"/>
</dbReference>
<dbReference type="PROSITE" id="PS00194">
    <property type="entry name" value="THIOREDOXIN_1"/>
    <property type="match status" value="1"/>
</dbReference>
<dbReference type="AlphaFoldDB" id="A0A7W7YI70"/>
<feature type="chain" id="PRO_5030697184" evidence="2">
    <location>
        <begin position="21"/>
        <end position="162"/>
    </location>
</feature>
<dbReference type="GO" id="GO:0016209">
    <property type="term" value="F:antioxidant activity"/>
    <property type="evidence" value="ECO:0007669"/>
    <property type="project" value="InterPro"/>
</dbReference>
<dbReference type="Proteomes" id="UP000534294">
    <property type="component" value="Unassembled WGS sequence"/>
</dbReference>
<dbReference type="RefSeq" id="WP_184205696.1">
    <property type="nucleotide sequence ID" value="NZ_JACHIF010000001.1"/>
</dbReference>
<gene>
    <name evidence="4" type="ORF">HNQ64_000880</name>
</gene>
<dbReference type="InterPro" id="IPR036249">
    <property type="entry name" value="Thioredoxin-like_sf"/>
</dbReference>
<dbReference type="InterPro" id="IPR000866">
    <property type="entry name" value="AhpC/TSA"/>
</dbReference>
<evidence type="ECO:0000256" key="1">
    <source>
        <dbReference type="ARBA" id="ARBA00023284"/>
    </source>
</evidence>
<comment type="caution">
    <text evidence="4">The sequence shown here is derived from an EMBL/GenBank/DDBJ whole genome shotgun (WGS) entry which is preliminary data.</text>
</comment>
<keyword evidence="5" id="KW-1185">Reference proteome</keyword>
<dbReference type="InterPro" id="IPR050553">
    <property type="entry name" value="Thioredoxin_ResA/DsbE_sf"/>
</dbReference>
<dbReference type="EMBL" id="JACHIF010000001">
    <property type="protein sequence ID" value="MBB5036646.1"/>
    <property type="molecule type" value="Genomic_DNA"/>
</dbReference>
<keyword evidence="2" id="KW-0732">Signal</keyword>
<dbReference type="InterPro" id="IPR013766">
    <property type="entry name" value="Thioredoxin_domain"/>
</dbReference>
<dbReference type="PROSITE" id="PS51352">
    <property type="entry name" value="THIOREDOXIN_2"/>
    <property type="match status" value="1"/>
</dbReference>
<feature type="domain" description="Thioredoxin" evidence="3">
    <location>
        <begin position="18"/>
        <end position="161"/>
    </location>
</feature>
<evidence type="ECO:0000259" key="3">
    <source>
        <dbReference type="PROSITE" id="PS51352"/>
    </source>
</evidence>
<protein>
    <submittedName>
        <fullName evidence="4">Thiol-disulfide isomerase/thioredoxin</fullName>
    </submittedName>
</protein>
<dbReference type="Pfam" id="PF00578">
    <property type="entry name" value="AhpC-TSA"/>
    <property type="match status" value="1"/>
</dbReference>
<keyword evidence="4" id="KW-0413">Isomerase</keyword>